<accession>A0A1M7CKK9</accession>
<dbReference type="PANTHER" id="PTHR11070">
    <property type="entry name" value="UVRD / RECB / PCRA DNA HELICASE FAMILY MEMBER"/>
    <property type="match status" value="1"/>
</dbReference>
<dbReference type="Gene3D" id="3.40.960.10">
    <property type="entry name" value="VSR Endonuclease"/>
    <property type="match status" value="1"/>
</dbReference>
<dbReference type="GO" id="GO:0016787">
    <property type="term" value="F:hydrolase activity"/>
    <property type="evidence" value="ECO:0007669"/>
    <property type="project" value="UniProtKB-UniRule"/>
</dbReference>
<dbReference type="PANTHER" id="PTHR11070:SF67">
    <property type="entry name" value="DNA 3'-5' HELICASE"/>
    <property type="match status" value="1"/>
</dbReference>
<sequence length="1213" mass="139086">MQRPSFSIYDASAGSGKTYALVKEYLKIILVAKKNDAYRNILAITFTNKAVHEMKSRIVGSLSEFAKDEPSSKAVDLMQDLAVDTALSVIQIKTKSQQIIKHIIHNYAAFDISTIDKFTHKVIRAFAHDLGLPMTFEVTLDTENLLVEAVDAIIAQAGEDETLTKLLIDFTMEKTDDDKSWDISREILDTGRLVLNENNRNEITHFHDKSIADFVAIKAKLNEACKVLEKESVAFAEEALLLIEKNGIDSKSFSGAYFPKHLISIQEGKFNPKNKTYHEYDDIKINKTAKDRAIIENIIPELLQLVATIYKTFEKRDFYKAFLKNITPLSLLNTVSNELAKIQSEQNVLSISEFNAIIHREIQNQPAPFIYERLGERYRHFFIDEFQDTSEMQWQNLIPLIDNATSSEIDGEKGTLMIVGDPKQSIYRWRGGKAEQFIDLSKDQNPFNNPEKVLKHLDKNYRSYSQVIEFNNDFFKMLSNEFEHLDYKDLYANHSHQKLNDKKGGYVNISFIPKVEKTDVNPESLGEEEALDKTELYVLATLNTIQKVIREGFEYKDIVILTRKRSQGIAIATYLTEQQIPLLSSETLMIQNATEVRLIIHLLKYLKNSSDLESKANFLQYLAQNSQDKLPVHDFIAKGMSLFQETDFENWLMSFDVSLSFQNIRKKSLYEAVETIVAKFLSPALSRGKGDEAVNGVDKLGYMTGGNYSHLLIEKAKEKTKEPTSAEKILWMELKSKSLEEYKFRQQHLIDDFIVDFVCLSKKLIVEVDGDYHFSDEQIDLDENRTRTLKILGYKVIRFTNEQVIKSISEVLKEIKKELVSQEVFQDSISPVMAPFPSGRAGVGNAYVQYFLDIVLERDIRNQAGISDFLNFWDKNAEKFSIPSPEGTNAVRIMTIHKSKGLEFPVVIFPFAEEDYNRKPKDKLWLNAEEQDFGLPKVLIDNSSAVEGFGEEAAGVYNQKKQEELLDNINVLYVALTRAEEQLYVISNMNLSRKGEVPTNNMCTFFINYLESKNVFKADQIEYEFGKETKLSTNKKHVDTSKRIPLVAEILNPKNIKIAQREALMWGTHQQEAIEYGNIIHEILSFVKTKNDVDLAITKSIEDGLITFAQKEIVFNTIQEIVNHRELEICFAEGNEVWNEQTIIQKQGKTIKPDRMVLTKNNEVFLLDYKTGTHNSKYQLQLENYQSAIELMGYKVVKKALIYIGKEIDVVNL</sequence>
<keyword evidence="2 9" id="KW-0378">Hydrolase</keyword>
<keyword evidence="4 9" id="KW-0067">ATP-binding</keyword>
<evidence type="ECO:0000256" key="4">
    <source>
        <dbReference type="ARBA" id="ARBA00022840"/>
    </source>
</evidence>
<evidence type="ECO:0000313" key="12">
    <source>
        <dbReference type="EMBL" id="SHL67742.1"/>
    </source>
</evidence>
<keyword evidence="13" id="KW-1185">Reference proteome</keyword>
<dbReference type="InterPro" id="IPR014017">
    <property type="entry name" value="DNA_helicase_UvrD-like_C"/>
</dbReference>
<dbReference type="EMBL" id="FRBU01000011">
    <property type="protein sequence ID" value="SHL67742.1"/>
    <property type="molecule type" value="Genomic_DNA"/>
</dbReference>
<reference evidence="13" key="1">
    <citation type="submission" date="2016-11" db="EMBL/GenBank/DDBJ databases">
        <authorList>
            <person name="Varghese N."/>
            <person name="Submissions S."/>
        </authorList>
    </citation>
    <scope>NUCLEOTIDE SEQUENCE [LARGE SCALE GENOMIC DNA]</scope>
    <source>
        <strain evidence="13">DSM 3661</strain>
    </source>
</reference>
<dbReference type="Pfam" id="PF04480">
    <property type="entry name" value="DUF559"/>
    <property type="match status" value="1"/>
</dbReference>
<dbReference type="SUPFAM" id="SSF52540">
    <property type="entry name" value="P-loop containing nucleoside triphosphate hydrolases"/>
    <property type="match status" value="1"/>
</dbReference>
<dbReference type="GO" id="GO:0005524">
    <property type="term" value="F:ATP binding"/>
    <property type="evidence" value="ECO:0007669"/>
    <property type="project" value="UniProtKB-UniRule"/>
</dbReference>
<gene>
    <name evidence="12" type="ORF">SAMN05443669_101180</name>
</gene>
<dbReference type="Proteomes" id="UP000184260">
    <property type="component" value="Unassembled WGS sequence"/>
</dbReference>
<dbReference type="InterPro" id="IPR014016">
    <property type="entry name" value="UvrD-like_ATP-bd"/>
</dbReference>
<dbReference type="PROSITE" id="PS51217">
    <property type="entry name" value="UVRD_HELICASE_CTER"/>
    <property type="match status" value="1"/>
</dbReference>
<evidence type="ECO:0000256" key="2">
    <source>
        <dbReference type="ARBA" id="ARBA00022801"/>
    </source>
</evidence>
<evidence type="ECO:0000256" key="5">
    <source>
        <dbReference type="ARBA" id="ARBA00023235"/>
    </source>
</evidence>
<dbReference type="OrthoDB" id="9810135at2"/>
<dbReference type="InterPro" id="IPR000212">
    <property type="entry name" value="DNA_helicase_UvrD/REP"/>
</dbReference>
<keyword evidence="1 9" id="KW-0547">Nucleotide-binding</keyword>
<keyword evidence="3 9" id="KW-0347">Helicase</keyword>
<comment type="catalytic activity">
    <reaction evidence="6">
        <text>Couples ATP hydrolysis with the unwinding of duplex DNA by translocating in the 3'-5' direction.</text>
        <dbReference type="EC" id="5.6.2.4"/>
    </reaction>
</comment>
<dbReference type="InterPro" id="IPR047216">
    <property type="entry name" value="Endonuclease_DUF559_bact"/>
</dbReference>
<evidence type="ECO:0000259" key="11">
    <source>
        <dbReference type="PROSITE" id="PS51217"/>
    </source>
</evidence>
<protein>
    <recommendedName>
        <fullName evidence="7">DNA 3'-5' helicase</fullName>
        <ecNumber evidence="7">5.6.2.4</ecNumber>
    </recommendedName>
</protein>
<dbReference type="SUPFAM" id="SSF52980">
    <property type="entry name" value="Restriction endonuclease-like"/>
    <property type="match status" value="1"/>
</dbReference>
<evidence type="ECO:0000256" key="8">
    <source>
        <dbReference type="ARBA" id="ARBA00048988"/>
    </source>
</evidence>
<evidence type="ECO:0000259" key="10">
    <source>
        <dbReference type="PROSITE" id="PS51198"/>
    </source>
</evidence>
<dbReference type="Pfam" id="PF00580">
    <property type="entry name" value="UvrD-helicase"/>
    <property type="match status" value="1"/>
</dbReference>
<name>A0A1M7CKK9_9FLAO</name>
<evidence type="ECO:0000256" key="1">
    <source>
        <dbReference type="ARBA" id="ARBA00022741"/>
    </source>
</evidence>
<organism evidence="12 13">
    <name type="scientific">Flavobacterium xanthum</name>
    <dbReference type="NCBI Taxonomy" id="69322"/>
    <lineage>
        <taxon>Bacteria</taxon>
        <taxon>Pseudomonadati</taxon>
        <taxon>Bacteroidota</taxon>
        <taxon>Flavobacteriia</taxon>
        <taxon>Flavobacteriales</taxon>
        <taxon>Flavobacteriaceae</taxon>
        <taxon>Flavobacterium</taxon>
    </lineage>
</organism>
<dbReference type="InterPro" id="IPR007569">
    <property type="entry name" value="DUF559"/>
</dbReference>
<dbReference type="CDD" id="cd01038">
    <property type="entry name" value="Endonuclease_DUF559"/>
    <property type="match status" value="1"/>
</dbReference>
<proteinExistence type="predicted"/>
<dbReference type="GO" id="GO:0005829">
    <property type="term" value="C:cytosol"/>
    <property type="evidence" value="ECO:0007669"/>
    <property type="project" value="TreeGrafter"/>
</dbReference>
<dbReference type="STRING" id="69322.SAMN05443669_101180"/>
<keyword evidence="5" id="KW-0413">Isomerase</keyword>
<evidence type="ECO:0000256" key="9">
    <source>
        <dbReference type="PROSITE-ProRule" id="PRU00560"/>
    </source>
</evidence>
<comment type="catalytic activity">
    <reaction evidence="8">
        <text>ATP + H2O = ADP + phosphate + H(+)</text>
        <dbReference type="Rhea" id="RHEA:13065"/>
        <dbReference type="ChEBI" id="CHEBI:15377"/>
        <dbReference type="ChEBI" id="CHEBI:15378"/>
        <dbReference type="ChEBI" id="CHEBI:30616"/>
        <dbReference type="ChEBI" id="CHEBI:43474"/>
        <dbReference type="ChEBI" id="CHEBI:456216"/>
        <dbReference type="EC" id="5.6.2.4"/>
    </reaction>
</comment>
<dbReference type="EC" id="5.6.2.4" evidence="7"/>
<evidence type="ECO:0000256" key="3">
    <source>
        <dbReference type="ARBA" id="ARBA00022806"/>
    </source>
</evidence>
<dbReference type="InterPro" id="IPR011335">
    <property type="entry name" value="Restrct_endonuc-II-like"/>
</dbReference>
<dbReference type="AlphaFoldDB" id="A0A1M7CKK9"/>
<dbReference type="InterPro" id="IPR027417">
    <property type="entry name" value="P-loop_NTPase"/>
</dbReference>
<dbReference type="PROSITE" id="PS51198">
    <property type="entry name" value="UVRD_HELICASE_ATP_BIND"/>
    <property type="match status" value="1"/>
</dbReference>
<evidence type="ECO:0000256" key="7">
    <source>
        <dbReference type="ARBA" id="ARBA00034808"/>
    </source>
</evidence>
<dbReference type="Gene3D" id="3.40.50.300">
    <property type="entry name" value="P-loop containing nucleotide triphosphate hydrolases"/>
    <property type="match status" value="4"/>
</dbReference>
<feature type="domain" description="UvrD-like helicase ATP-binding" evidence="10">
    <location>
        <begin position="1"/>
        <end position="464"/>
    </location>
</feature>
<dbReference type="GO" id="GO:0003677">
    <property type="term" value="F:DNA binding"/>
    <property type="evidence" value="ECO:0007669"/>
    <property type="project" value="InterPro"/>
</dbReference>
<feature type="binding site" evidence="9">
    <location>
        <begin position="11"/>
        <end position="18"/>
    </location>
    <ligand>
        <name>ATP</name>
        <dbReference type="ChEBI" id="CHEBI:30616"/>
    </ligand>
</feature>
<dbReference type="RefSeq" id="WP_073352884.1">
    <property type="nucleotide sequence ID" value="NZ_FRBU01000011.1"/>
</dbReference>
<evidence type="ECO:0000256" key="6">
    <source>
        <dbReference type="ARBA" id="ARBA00034617"/>
    </source>
</evidence>
<dbReference type="GO" id="GO:0043138">
    <property type="term" value="F:3'-5' DNA helicase activity"/>
    <property type="evidence" value="ECO:0007669"/>
    <property type="project" value="UniProtKB-EC"/>
</dbReference>
<dbReference type="GO" id="GO:0000725">
    <property type="term" value="P:recombinational repair"/>
    <property type="evidence" value="ECO:0007669"/>
    <property type="project" value="TreeGrafter"/>
</dbReference>
<evidence type="ECO:0000313" key="13">
    <source>
        <dbReference type="Proteomes" id="UP000184260"/>
    </source>
</evidence>
<feature type="domain" description="UvrD-like helicase C-terminal" evidence="11">
    <location>
        <begin position="498"/>
        <end position="901"/>
    </location>
</feature>